<feature type="repeat" description="TPR" evidence="2">
    <location>
        <begin position="300"/>
        <end position="333"/>
    </location>
</feature>
<feature type="region of interest" description="Disordered" evidence="4">
    <location>
        <begin position="1"/>
        <end position="21"/>
    </location>
</feature>
<reference evidence="8" key="2">
    <citation type="submission" date="2025-08" db="UniProtKB">
        <authorList>
            <consortium name="RefSeq"/>
        </authorList>
    </citation>
    <scope>IDENTIFICATION</scope>
</reference>
<dbReference type="SMART" id="SM00360">
    <property type="entry name" value="RRM"/>
    <property type="match status" value="1"/>
</dbReference>
<feature type="compositionally biased region" description="Polar residues" evidence="4">
    <location>
        <begin position="448"/>
        <end position="459"/>
    </location>
</feature>
<dbReference type="SUPFAM" id="SSF54928">
    <property type="entry name" value="RNA-binding domain, RBD"/>
    <property type="match status" value="1"/>
</dbReference>
<keyword evidence="1" id="KW-0694">RNA-binding</keyword>
<dbReference type="InterPro" id="IPR000504">
    <property type="entry name" value="RRM_dom"/>
</dbReference>
<dbReference type="AlphaFoldDB" id="A0A6P7H6I3"/>
<proteinExistence type="predicted"/>
<dbReference type="InterPro" id="IPR000571">
    <property type="entry name" value="Znf_CCCH"/>
</dbReference>
<evidence type="ECO:0000313" key="8">
    <source>
        <dbReference type="RefSeq" id="XP_028250765.1"/>
    </source>
</evidence>
<feature type="zinc finger region" description="C3H1-type" evidence="3">
    <location>
        <begin position="596"/>
        <end position="622"/>
    </location>
</feature>
<name>A0A6P7H6I3_9TELE</name>
<organism evidence="7 8">
    <name type="scientific">Parambassis ranga</name>
    <name type="common">Indian glassy fish</name>
    <dbReference type="NCBI Taxonomy" id="210632"/>
    <lineage>
        <taxon>Eukaryota</taxon>
        <taxon>Metazoa</taxon>
        <taxon>Chordata</taxon>
        <taxon>Craniata</taxon>
        <taxon>Vertebrata</taxon>
        <taxon>Euteleostomi</taxon>
        <taxon>Actinopterygii</taxon>
        <taxon>Neopterygii</taxon>
        <taxon>Teleostei</taxon>
        <taxon>Neoteleostei</taxon>
        <taxon>Acanthomorphata</taxon>
        <taxon>Ovalentaria</taxon>
        <taxon>Ambassidae</taxon>
        <taxon>Parambassis</taxon>
    </lineage>
</organism>
<dbReference type="Pfam" id="PF00076">
    <property type="entry name" value="RRM_1"/>
    <property type="match status" value="1"/>
</dbReference>
<dbReference type="PROSITE" id="PS50102">
    <property type="entry name" value="RRM"/>
    <property type="match status" value="1"/>
</dbReference>
<dbReference type="PROSITE" id="PS50103">
    <property type="entry name" value="ZF_C3H1"/>
    <property type="match status" value="1"/>
</dbReference>
<feature type="compositionally biased region" description="Basic and acidic residues" evidence="4">
    <location>
        <begin position="243"/>
        <end position="253"/>
    </location>
</feature>
<feature type="compositionally biased region" description="Basic residues" evidence="4">
    <location>
        <begin position="123"/>
        <end position="134"/>
    </location>
</feature>
<evidence type="ECO:0000256" key="4">
    <source>
        <dbReference type="SAM" id="MobiDB-lite"/>
    </source>
</evidence>
<sequence>MPRKRDAEKGAAPVPRIRENSRLMRTHESMMDIISGRESSNSFLDVLAPAFFGYNFLRPLEDDLIYSDSYDDDDDDDYDHSRHAAKQPLQPHPQIKQLTEEEADKIAKDLIEEEERFKGKTEKNKRKKMRKKEKKRLEKENAIKDNVSEVVQGKSNSSEDQEKESPVIENTAEASEFGTNECSKSQNKSDEAGCDKHSDNNEEEIPVKTEKKEDEELKNLDLDNSSVSPAKSVPEEETCNQEPTKERKEEKSEILQVQQPEEAKPKAAETPEAPKTKDEKQKTSTEKTVASAADDYAKRSVELASMGNRLAASGQYEIAVRCFTDAIKFNPKEYKLFGNRSLCYERMQQYENALRDADLAVSMEPNWIKGLFRKGKALCGLKRYYEASLVYKEVLKLESTSVEALQELKRAQTLHLMEMGFTWGQSSEALKTHATLEEAVEALFAGESNATPGDVSASSNKRDQAAMPEEEEEGGDWTVLQPSRPRINVSDAFGQSSSKSQSPTPRSRNSVKLELFSVWVGFLAPAVTYTQLHELFSRTGTVYSIKMLLEHQCAFVNYTSKEDCERAIQCINGMVVEGAPLTVRYPYKNHSDFGASTYKKECFFWRTTGCTRSDCTYKHVPENKNIDRDKFTSRLGYLTHAGN</sequence>
<dbReference type="GeneID" id="114427140"/>
<keyword evidence="7" id="KW-1185">Reference proteome</keyword>
<evidence type="ECO:0000256" key="2">
    <source>
        <dbReference type="PROSITE-ProRule" id="PRU00339"/>
    </source>
</evidence>
<dbReference type="PANTHER" id="PTHR47678">
    <property type="entry name" value="TETRATRICOPEPTIDE REPEAT PROTEIN 31"/>
    <property type="match status" value="1"/>
</dbReference>
<dbReference type="Proteomes" id="UP000515145">
    <property type="component" value="Chromosome 22"/>
</dbReference>
<evidence type="ECO:0000313" key="7">
    <source>
        <dbReference type="Proteomes" id="UP000515145"/>
    </source>
</evidence>
<feature type="region of interest" description="Disordered" evidence="4">
    <location>
        <begin position="68"/>
        <end position="293"/>
    </location>
</feature>
<feature type="compositionally biased region" description="Basic and acidic residues" evidence="4">
    <location>
        <begin position="187"/>
        <end position="221"/>
    </location>
</feature>
<protein>
    <submittedName>
        <fullName evidence="8">Eukaryotic translation initiation factor 5B</fullName>
    </submittedName>
</protein>
<gene>
    <name evidence="8" type="primary">LOC114427140</name>
</gene>
<dbReference type="SUPFAM" id="SSF48452">
    <property type="entry name" value="TPR-like"/>
    <property type="match status" value="1"/>
</dbReference>
<dbReference type="PANTHER" id="PTHR47678:SF1">
    <property type="entry name" value="TETRATRICOPEPTIDE REPEAT PROTEIN 31"/>
    <property type="match status" value="1"/>
</dbReference>
<feature type="region of interest" description="Disordered" evidence="4">
    <location>
        <begin position="448"/>
        <end position="482"/>
    </location>
</feature>
<feature type="compositionally biased region" description="Acidic residues" evidence="4">
    <location>
        <begin position="68"/>
        <end position="78"/>
    </location>
</feature>
<dbReference type="InParanoid" id="A0A6P7H6I3"/>
<keyword evidence="3" id="KW-0863">Zinc-finger</keyword>
<evidence type="ECO:0000259" key="5">
    <source>
        <dbReference type="PROSITE" id="PS50102"/>
    </source>
</evidence>
<keyword evidence="8" id="KW-0396">Initiation factor</keyword>
<evidence type="ECO:0000256" key="3">
    <source>
        <dbReference type="PROSITE-ProRule" id="PRU00723"/>
    </source>
</evidence>
<reference evidence="7" key="1">
    <citation type="submission" date="2024-06" db="UniProtKB">
        <authorList>
            <consortium name="RefSeq"/>
        </authorList>
    </citation>
    <scope>NUCLEOTIDE SEQUENCE [LARGE SCALE GENOMIC DNA]</scope>
</reference>
<keyword evidence="3" id="KW-0479">Metal-binding</keyword>
<dbReference type="GO" id="GO:0008270">
    <property type="term" value="F:zinc ion binding"/>
    <property type="evidence" value="ECO:0007669"/>
    <property type="project" value="UniProtKB-KW"/>
</dbReference>
<feature type="compositionally biased region" description="Basic and acidic residues" evidence="4">
    <location>
        <begin position="104"/>
        <end position="122"/>
    </location>
</feature>
<dbReference type="InterPro" id="IPR035979">
    <property type="entry name" value="RBD_domain_sf"/>
</dbReference>
<feature type="domain" description="RRM" evidence="5">
    <location>
        <begin position="516"/>
        <end position="588"/>
    </location>
</feature>
<feature type="compositionally biased region" description="Basic and acidic residues" evidence="4">
    <location>
        <begin position="261"/>
        <end position="285"/>
    </location>
</feature>
<dbReference type="RefSeq" id="XP_028250765.1">
    <property type="nucleotide sequence ID" value="XM_028394964.1"/>
</dbReference>
<dbReference type="CDD" id="cd00590">
    <property type="entry name" value="RRM_SF"/>
    <property type="match status" value="1"/>
</dbReference>
<evidence type="ECO:0000256" key="1">
    <source>
        <dbReference type="PROSITE-ProRule" id="PRU00176"/>
    </source>
</evidence>
<feature type="compositionally biased region" description="Polar residues" evidence="4">
    <location>
        <begin position="177"/>
        <end position="186"/>
    </location>
</feature>
<feature type="domain" description="C3H1-type" evidence="6">
    <location>
        <begin position="596"/>
        <end position="622"/>
    </location>
</feature>
<accession>A0A6P7H6I3</accession>
<dbReference type="InterPro" id="IPR019734">
    <property type="entry name" value="TPR_rpt"/>
</dbReference>
<keyword evidence="2" id="KW-0802">TPR repeat</keyword>
<dbReference type="InterPro" id="IPR012677">
    <property type="entry name" value="Nucleotide-bd_a/b_plait_sf"/>
</dbReference>
<dbReference type="PROSITE" id="PS50005">
    <property type="entry name" value="TPR"/>
    <property type="match status" value="1"/>
</dbReference>
<dbReference type="Gene3D" id="3.30.70.330">
    <property type="match status" value="1"/>
</dbReference>
<dbReference type="SMART" id="SM00028">
    <property type="entry name" value="TPR"/>
    <property type="match status" value="3"/>
</dbReference>
<dbReference type="GO" id="GO:0003723">
    <property type="term" value="F:RNA binding"/>
    <property type="evidence" value="ECO:0007669"/>
    <property type="project" value="UniProtKB-UniRule"/>
</dbReference>
<keyword evidence="8" id="KW-0648">Protein biosynthesis</keyword>
<keyword evidence="3" id="KW-0862">Zinc</keyword>
<feature type="compositionally biased region" description="Basic and acidic residues" evidence="4">
    <location>
        <begin position="135"/>
        <end position="147"/>
    </location>
</feature>
<dbReference type="Gene3D" id="1.25.40.10">
    <property type="entry name" value="Tetratricopeptide repeat domain"/>
    <property type="match status" value="1"/>
</dbReference>
<evidence type="ECO:0000259" key="6">
    <source>
        <dbReference type="PROSITE" id="PS50103"/>
    </source>
</evidence>
<dbReference type="InterPro" id="IPR011990">
    <property type="entry name" value="TPR-like_helical_dom_sf"/>
</dbReference>